<feature type="transmembrane region" description="Helical" evidence="1">
    <location>
        <begin position="139"/>
        <end position="159"/>
    </location>
</feature>
<gene>
    <name evidence="2" type="ORF">ACFOZ4_05255</name>
</gene>
<dbReference type="Proteomes" id="UP001595816">
    <property type="component" value="Unassembled WGS sequence"/>
</dbReference>
<keyword evidence="1" id="KW-0472">Membrane</keyword>
<sequence length="160" mass="17012">MNVWAALAGGFVGTVLLTTAMRMANELKLTRTDLPFLLGTIFTDDRSLAKAIGYLIHFVNGLVFALLYVAVFAAIGYASWWLGALFGLLHGLFAATAIVTVLLPLVHPRMGTPYTSAPKAAQLETPGFLMLNYGLSTPVVMLIAHVAYGAIIGAFVQLAA</sequence>
<reference evidence="3" key="1">
    <citation type="journal article" date="2019" name="Int. J. Syst. Evol. Microbiol.">
        <title>The Global Catalogue of Microorganisms (GCM) 10K type strain sequencing project: providing services to taxonomists for standard genome sequencing and annotation.</title>
        <authorList>
            <consortium name="The Broad Institute Genomics Platform"/>
            <consortium name="The Broad Institute Genome Sequencing Center for Infectious Disease"/>
            <person name="Wu L."/>
            <person name="Ma J."/>
        </authorList>
    </citation>
    <scope>NUCLEOTIDE SEQUENCE [LARGE SCALE GENOMIC DNA]</scope>
    <source>
        <strain evidence="3">CGMCC 4.7289</strain>
    </source>
</reference>
<feature type="transmembrane region" description="Helical" evidence="1">
    <location>
        <begin position="82"/>
        <end position="106"/>
    </location>
</feature>
<dbReference type="RefSeq" id="WP_253755675.1">
    <property type="nucleotide sequence ID" value="NZ_JAMZDZ010000001.1"/>
</dbReference>
<feature type="transmembrane region" description="Helical" evidence="1">
    <location>
        <begin position="52"/>
        <end position="75"/>
    </location>
</feature>
<comment type="caution">
    <text evidence="2">The sequence shown here is derived from an EMBL/GenBank/DDBJ whole genome shotgun (WGS) entry which is preliminary data.</text>
</comment>
<keyword evidence="1" id="KW-1133">Transmembrane helix</keyword>
<dbReference type="Pfam" id="PF20587">
    <property type="entry name" value="DUF6789"/>
    <property type="match status" value="1"/>
</dbReference>
<organism evidence="2 3">
    <name type="scientific">Hamadaea flava</name>
    <dbReference type="NCBI Taxonomy" id="1742688"/>
    <lineage>
        <taxon>Bacteria</taxon>
        <taxon>Bacillati</taxon>
        <taxon>Actinomycetota</taxon>
        <taxon>Actinomycetes</taxon>
        <taxon>Micromonosporales</taxon>
        <taxon>Micromonosporaceae</taxon>
        <taxon>Hamadaea</taxon>
    </lineage>
</organism>
<evidence type="ECO:0000256" key="1">
    <source>
        <dbReference type="SAM" id="Phobius"/>
    </source>
</evidence>
<keyword evidence="3" id="KW-1185">Reference proteome</keyword>
<evidence type="ECO:0000313" key="2">
    <source>
        <dbReference type="EMBL" id="MFC4130008.1"/>
    </source>
</evidence>
<keyword evidence="1" id="KW-0812">Transmembrane</keyword>
<evidence type="ECO:0000313" key="3">
    <source>
        <dbReference type="Proteomes" id="UP001595816"/>
    </source>
</evidence>
<accession>A0ABV8LIE4</accession>
<name>A0ABV8LIE4_9ACTN</name>
<protein>
    <submittedName>
        <fullName evidence="2">DUF6789 family protein</fullName>
    </submittedName>
</protein>
<dbReference type="EMBL" id="JBHSAY010000004">
    <property type="protein sequence ID" value="MFC4130008.1"/>
    <property type="molecule type" value="Genomic_DNA"/>
</dbReference>
<proteinExistence type="predicted"/>
<dbReference type="InterPro" id="IPR046739">
    <property type="entry name" value="DUF6789"/>
</dbReference>